<dbReference type="GO" id="GO:0030672">
    <property type="term" value="C:synaptic vesicle membrane"/>
    <property type="evidence" value="ECO:0007669"/>
    <property type="project" value="UniProtKB-SubCell"/>
</dbReference>
<evidence type="ECO:0000256" key="23">
    <source>
        <dbReference type="ARBA" id="ARBA00080244"/>
    </source>
</evidence>
<dbReference type="PANTHER" id="PTHR11662">
    <property type="entry name" value="SOLUTE CARRIER FAMILY 17"/>
    <property type="match status" value="1"/>
</dbReference>
<evidence type="ECO:0000256" key="11">
    <source>
        <dbReference type="ARBA" id="ARBA00023136"/>
    </source>
</evidence>
<evidence type="ECO:0000259" key="28">
    <source>
        <dbReference type="PROSITE" id="PS50850"/>
    </source>
</evidence>
<keyword evidence="8" id="KW-0769">Symport</keyword>
<dbReference type="FunFam" id="1.20.1250.20:FF:000003">
    <property type="entry name" value="Solute carrier family 17 member 3"/>
    <property type="match status" value="1"/>
</dbReference>
<dbReference type="FunFam" id="1.20.1250.20:FF:000067">
    <property type="entry name" value="sialin isoform X2"/>
    <property type="match status" value="1"/>
</dbReference>
<keyword evidence="12" id="KW-0325">Glycoprotein</keyword>
<evidence type="ECO:0000256" key="2">
    <source>
        <dbReference type="ARBA" id="ARBA00004554"/>
    </source>
</evidence>
<evidence type="ECO:0000256" key="8">
    <source>
        <dbReference type="ARBA" id="ARBA00022847"/>
    </source>
</evidence>
<dbReference type="InParanoid" id="F7ANS1"/>
<evidence type="ECO:0000256" key="24">
    <source>
        <dbReference type="ARBA" id="ARBA00081195"/>
    </source>
</evidence>
<dbReference type="InterPro" id="IPR011701">
    <property type="entry name" value="MFS"/>
</dbReference>
<proteinExistence type="predicted"/>
<evidence type="ECO:0000256" key="20">
    <source>
        <dbReference type="ARBA" id="ARBA00051612"/>
    </source>
</evidence>
<comment type="catalytic activity">
    <reaction evidence="20">
        <text>D-glucuronate(out) + H(+)(out) = D-glucuronate(in) + H(+)(in)</text>
        <dbReference type="Rhea" id="RHEA:72591"/>
        <dbReference type="ChEBI" id="CHEBI:15378"/>
        <dbReference type="ChEBI" id="CHEBI:58720"/>
    </reaction>
    <physiologicalReaction direction="left-to-right" evidence="20">
        <dbReference type="Rhea" id="RHEA:72592"/>
    </physiologicalReaction>
</comment>
<evidence type="ECO:0000313" key="30">
    <source>
        <dbReference type="Proteomes" id="UP000008144"/>
    </source>
</evidence>
<dbReference type="GO" id="GO:0005765">
    <property type="term" value="C:lysosomal membrane"/>
    <property type="evidence" value="ECO:0007669"/>
    <property type="project" value="UniProtKB-SubCell"/>
</dbReference>
<feature type="transmembrane region" description="Helical" evidence="27">
    <location>
        <begin position="380"/>
        <end position="399"/>
    </location>
</feature>
<dbReference type="GO" id="GO:0016323">
    <property type="term" value="C:basolateral plasma membrane"/>
    <property type="evidence" value="ECO:0007669"/>
    <property type="project" value="UniProtKB-SubCell"/>
</dbReference>
<dbReference type="FunCoup" id="F7ANS1">
    <property type="interactions" value="3"/>
</dbReference>
<dbReference type="GO" id="GO:0016324">
    <property type="term" value="C:apical plasma membrane"/>
    <property type="evidence" value="ECO:0000318"/>
    <property type="project" value="GO_Central"/>
</dbReference>
<reference evidence="29" key="3">
    <citation type="submission" date="2025-08" db="UniProtKB">
        <authorList>
            <consortium name="Ensembl"/>
        </authorList>
    </citation>
    <scope>IDENTIFICATION</scope>
</reference>
<feature type="transmembrane region" description="Helical" evidence="27">
    <location>
        <begin position="237"/>
        <end position="255"/>
    </location>
</feature>
<reference evidence="29" key="2">
    <citation type="journal article" date="2008" name="Genome Biol.">
        <title>Improved genome assembly and evidence-based global gene model set for the chordate Ciona intestinalis: new insight into intron and operon populations.</title>
        <authorList>
            <person name="Satou Y."/>
            <person name="Mineta K."/>
            <person name="Ogasawara M."/>
            <person name="Sasakura Y."/>
            <person name="Shoguchi E."/>
            <person name="Ueno K."/>
            <person name="Yamada L."/>
            <person name="Matsumoto J."/>
            <person name="Wasserscheid J."/>
            <person name="Dewar K."/>
            <person name="Wiley G.B."/>
            <person name="Macmil S.L."/>
            <person name="Roe B.A."/>
            <person name="Zeller R.W."/>
            <person name="Hastings K.E."/>
            <person name="Lemaire P."/>
            <person name="Lindquist E."/>
            <person name="Endo T."/>
            <person name="Hotta K."/>
            <person name="Inaba K."/>
        </authorList>
    </citation>
    <scope>NUCLEOTIDE SEQUENCE [LARGE SCALE GENOMIC DNA]</scope>
    <source>
        <strain evidence="29">wild type</strain>
    </source>
</reference>
<comment type="catalytic activity">
    <reaction evidence="17">
        <text>N-acetylneuraminate(in) + H(+)(in) = N-acetylneuraminate(out) + H(+)(out)</text>
        <dbReference type="Rhea" id="RHEA:28987"/>
        <dbReference type="ChEBI" id="CHEBI:15378"/>
        <dbReference type="ChEBI" id="CHEBI:35418"/>
    </reaction>
    <physiologicalReaction direction="right-to-left" evidence="17">
        <dbReference type="Rhea" id="RHEA:28989"/>
    </physiologicalReaction>
</comment>
<feature type="transmembrane region" description="Helical" evidence="27">
    <location>
        <begin position="405"/>
        <end position="424"/>
    </location>
</feature>
<name>F7ANS1_CIOIN</name>
<evidence type="ECO:0000256" key="1">
    <source>
        <dbReference type="ARBA" id="ARBA00004432"/>
    </source>
</evidence>
<evidence type="ECO:0000256" key="26">
    <source>
        <dbReference type="SAM" id="MobiDB-lite"/>
    </source>
</evidence>
<evidence type="ECO:0000313" key="29">
    <source>
        <dbReference type="Ensembl" id="ENSCINP00000015291.3"/>
    </source>
</evidence>
<evidence type="ECO:0000256" key="22">
    <source>
        <dbReference type="ARBA" id="ARBA00069713"/>
    </source>
</evidence>
<evidence type="ECO:0000256" key="5">
    <source>
        <dbReference type="ARBA" id="ARBA00022448"/>
    </source>
</evidence>
<comment type="catalytic activity">
    <reaction evidence="15">
        <text>2 nitrate(out) + H(+)(out) = 2 nitrate(in) + H(+)(in)</text>
        <dbReference type="Rhea" id="RHEA:71539"/>
        <dbReference type="ChEBI" id="CHEBI:15378"/>
        <dbReference type="ChEBI" id="CHEBI:17632"/>
    </reaction>
    <physiologicalReaction direction="left-to-right" evidence="15">
        <dbReference type="Rhea" id="RHEA:71540"/>
    </physiologicalReaction>
</comment>
<evidence type="ECO:0000256" key="4">
    <source>
        <dbReference type="ARBA" id="ARBA00004656"/>
    </source>
</evidence>
<keyword evidence="14" id="KW-0968">Cytoplasmic vesicle</keyword>
<evidence type="ECO:0000256" key="6">
    <source>
        <dbReference type="ARBA" id="ARBA00022475"/>
    </source>
</evidence>
<evidence type="ECO:0000256" key="19">
    <source>
        <dbReference type="ARBA" id="ARBA00051447"/>
    </source>
</evidence>
<dbReference type="InterPro" id="IPR020846">
    <property type="entry name" value="MFS_dom"/>
</dbReference>
<dbReference type="InterPro" id="IPR050382">
    <property type="entry name" value="MFS_Na/Anion_cotransporter"/>
</dbReference>
<dbReference type="PANTHER" id="PTHR11662:SF399">
    <property type="entry name" value="FI19708P1-RELATED"/>
    <property type="match status" value="1"/>
</dbReference>
<dbReference type="HOGENOM" id="CLU_001265_5_0_1"/>
<dbReference type="GeneTree" id="ENSGT00940000163850"/>
<keyword evidence="5" id="KW-0813">Transport</keyword>
<evidence type="ECO:0000256" key="18">
    <source>
        <dbReference type="ARBA" id="ARBA00051403"/>
    </source>
</evidence>
<keyword evidence="30" id="KW-1185">Reference proteome</keyword>
<evidence type="ECO:0000256" key="7">
    <source>
        <dbReference type="ARBA" id="ARBA00022692"/>
    </source>
</evidence>
<evidence type="ECO:0000256" key="25">
    <source>
        <dbReference type="ARBA" id="ARBA00081925"/>
    </source>
</evidence>
<dbReference type="GO" id="GO:0046942">
    <property type="term" value="P:carboxylic acid transport"/>
    <property type="evidence" value="ECO:0007669"/>
    <property type="project" value="UniProtKB-ARBA"/>
</dbReference>
<evidence type="ECO:0000256" key="10">
    <source>
        <dbReference type="ARBA" id="ARBA00023018"/>
    </source>
</evidence>
<evidence type="ECO:0000256" key="3">
    <source>
        <dbReference type="ARBA" id="ARBA00004638"/>
    </source>
</evidence>
<dbReference type="EMBL" id="EAAA01001385">
    <property type="status" value="NOT_ANNOTATED_CDS"/>
    <property type="molecule type" value="Genomic_DNA"/>
</dbReference>
<feature type="region of interest" description="Disordered" evidence="26">
    <location>
        <begin position="1"/>
        <end position="29"/>
    </location>
</feature>
<dbReference type="GO" id="GO:0022857">
    <property type="term" value="F:transmembrane transporter activity"/>
    <property type="evidence" value="ECO:0000318"/>
    <property type="project" value="GO_Central"/>
</dbReference>
<evidence type="ECO:0000256" key="12">
    <source>
        <dbReference type="ARBA" id="ARBA00023180"/>
    </source>
</evidence>
<dbReference type="Gene3D" id="1.20.1250.20">
    <property type="entry name" value="MFS general substrate transporter like domains"/>
    <property type="match status" value="2"/>
</dbReference>
<dbReference type="InterPro" id="IPR036259">
    <property type="entry name" value="MFS_trans_sf"/>
</dbReference>
<feature type="transmembrane region" description="Helical" evidence="27">
    <location>
        <begin position="142"/>
        <end position="160"/>
    </location>
</feature>
<keyword evidence="13" id="KW-0458">Lysosome</keyword>
<feature type="transmembrane region" description="Helical" evidence="27">
    <location>
        <begin position="473"/>
        <end position="492"/>
    </location>
</feature>
<evidence type="ECO:0000256" key="21">
    <source>
        <dbReference type="ARBA" id="ARBA00056891"/>
    </source>
</evidence>
<evidence type="ECO:0000256" key="16">
    <source>
        <dbReference type="ARBA" id="ARBA00050554"/>
    </source>
</evidence>
<protein>
    <recommendedName>
        <fullName evidence="22">Sialin</fullName>
    </recommendedName>
    <alternativeName>
        <fullName evidence="25">H(+)/nitrate cotransporter</fullName>
    </alternativeName>
    <alternativeName>
        <fullName evidence="23">H(+)/sialic acid cotransporter</fullName>
    </alternativeName>
    <alternativeName>
        <fullName evidence="24">Vesicular excitatory amino acid transporter</fullName>
    </alternativeName>
</protein>
<accession>F7ANS1</accession>
<dbReference type="AlphaFoldDB" id="F7ANS1"/>
<comment type="function">
    <text evidence="21">Receptor for CM101, a polysaccharide produced by group B Streptococcus with antipathoangiogenic properties.</text>
</comment>
<evidence type="ECO:0000256" key="9">
    <source>
        <dbReference type="ARBA" id="ARBA00022989"/>
    </source>
</evidence>
<dbReference type="Proteomes" id="UP000008144">
    <property type="component" value="Chromosome 2"/>
</dbReference>
<feature type="transmembrane region" description="Helical" evidence="27">
    <location>
        <begin position="43"/>
        <end position="63"/>
    </location>
</feature>
<keyword evidence="6" id="KW-1003">Cell membrane</keyword>
<reference evidence="30" key="1">
    <citation type="journal article" date="2002" name="Science">
        <title>The draft genome of Ciona intestinalis: insights into chordate and vertebrate origins.</title>
        <authorList>
            <person name="Dehal P."/>
            <person name="Satou Y."/>
            <person name="Campbell R.K."/>
            <person name="Chapman J."/>
            <person name="Degnan B."/>
            <person name="De Tomaso A."/>
            <person name="Davidson B."/>
            <person name="Di Gregorio A."/>
            <person name="Gelpke M."/>
            <person name="Goodstein D.M."/>
            <person name="Harafuji N."/>
            <person name="Hastings K.E."/>
            <person name="Ho I."/>
            <person name="Hotta K."/>
            <person name="Huang W."/>
            <person name="Kawashima T."/>
            <person name="Lemaire P."/>
            <person name="Martinez D."/>
            <person name="Meinertzhagen I.A."/>
            <person name="Necula S."/>
            <person name="Nonaka M."/>
            <person name="Putnam N."/>
            <person name="Rash S."/>
            <person name="Saiga H."/>
            <person name="Satake M."/>
            <person name="Terry A."/>
            <person name="Yamada L."/>
            <person name="Wang H.G."/>
            <person name="Awazu S."/>
            <person name="Azumi K."/>
            <person name="Boore J."/>
            <person name="Branno M."/>
            <person name="Chin-Bow S."/>
            <person name="DeSantis R."/>
            <person name="Doyle S."/>
            <person name="Francino P."/>
            <person name="Keys D.N."/>
            <person name="Haga S."/>
            <person name="Hayashi H."/>
            <person name="Hino K."/>
            <person name="Imai K.S."/>
            <person name="Inaba K."/>
            <person name="Kano S."/>
            <person name="Kobayashi K."/>
            <person name="Kobayashi M."/>
            <person name="Lee B.I."/>
            <person name="Makabe K.W."/>
            <person name="Manohar C."/>
            <person name="Matassi G."/>
            <person name="Medina M."/>
            <person name="Mochizuki Y."/>
            <person name="Mount S."/>
            <person name="Morishita T."/>
            <person name="Miura S."/>
            <person name="Nakayama A."/>
            <person name="Nishizaka S."/>
            <person name="Nomoto H."/>
            <person name="Ohta F."/>
            <person name="Oishi K."/>
            <person name="Rigoutsos I."/>
            <person name="Sano M."/>
            <person name="Sasaki A."/>
            <person name="Sasakura Y."/>
            <person name="Shoguchi E."/>
            <person name="Shin-i T."/>
            <person name="Spagnuolo A."/>
            <person name="Stainier D."/>
            <person name="Suzuki M.M."/>
            <person name="Tassy O."/>
            <person name="Takatori N."/>
            <person name="Tokuoka M."/>
            <person name="Yagi K."/>
            <person name="Yoshizaki F."/>
            <person name="Wada S."/>
            <person name="Zhang C."/>
            <person name="Hyatt P.D."/>
            <person name="Larimer F."/>
            <person name="Detter C."/>
            <person name="Doggett N."/>
            <person name="Glavina T."/>
            <person name="Hawkins T."/>
            <person name="Richardson P."/>
            <person name="Lucas S."/>
            <person name="Kohara Y."/>
            <person name="Levine M."/>
            <person name="Satoh N."/>
            <person name="Rokhsar D.S."/>
        </authorList>
    </citation>
    <scope>NUCLEOTIDE SEQUENCE [LARGE SCALE GENOMIC DNA]</scope>
</reference>
<organism evidence="29 30">
    <name type="scientific">Ciona intestinalis</name>
    <name type="common">Transparent sea squirt</name>
    <name type="synonym">Ascidia intestinalis</name>
    <dbReference type="NCBI Taxonomy" id="7719"/>
    <lineage>
        <taxon>Eukaryota</taxon>
        <taxon>Metazoa</taxon>
        <taxon>Chordata</taxon>
        <taxon>Tunicata</taxon>
        <taxon>Ascidiacea</taxon>
        <taxon>Phlebobranchia</taxon>
        <taxon>Cionidae</taxon>
        <taxon>Ciona</taxon>
    </lineage>
</organism>
<comment type="catalytic activity">
    <reaction evidence="16">
        <text>L-aspartate(out) = L-aspartate(in)</text>
        <dbReference type="Rhea" id="RHEA:66332"/>
        <dbReference type="ChEBI" id="CHEBI:29991"/>
    </reaction>
    <physiologicalReaction direction="left-to-right" evidence="16">
        <dbReference type="Rhea" id="RHEA:66333"/>
    </physiologicalReaction>
</comment>
<evidence type="ECO:0000256" key="13">
    <source>
        <dbReference type="ARBA" id="ARBA00023228"/>
    </source>
</evidence>
<keyword evidence="11 27" id="KW-0472">Membrane</keyword>
<keyword evidence="7 27" id="KW-0812">Transmembrane</keyword>
<feature type="domain" description="Major facilitator superfamily (MFS) profile" evidence="28">
    <location>
        <begin position="62"/>
        <end position="497"/>
    </location>
</feature>
<dbReference type="PROSITE" id="PS50850">
    <property type="entry name" value="MFS"/>
    <property type="match status" value="1"/>
</dbReference>
<feature type="transmembrane region" description="Helical" evidence="27">
    <location>
        <begin position="208"/>
        <end position="231"/>
    </location>
</feature>
<feature type="compositionally biased region" description="Low complexity" evidence="26">
    <location>
        <begin position="1"/>
        <end position="25"/>
    </location>
</feature>
<evidence type="ECO:0000256" key="27">
    <source>
        <dbReference type="SAM" id="Phobius"/>
    </source>
</evidence>
<dbReference type="OMA" id="WIADKWK"/>
<feature type="transmembrane region" description="Helical" evidence="27">
    <location>
        <begin position="305"/>
        <end position="330"/>
    </location>
</feature>
<comment type="catalytic activity">
    <reaction evidence="18">
        <text>N-acetyl-L-aspartyl-L-glutamate(out) = N-acetyl-L-aspartyl-L-glutamate(in)</text>
        <dbReference type="Rhea" id="RHEA:72599"/>
        <dbReference type="ChEBI" id="CHEBI:76931"/>
    </reaction>
    <physiologicalReaction direction="left-to-right" evidence="18">
        <dbReference type="Rhea" id="RHEA:72600"/>
    </physiologicalReaction>
</comment>
<feature type="transmembrane region" description="Helical" evidence="27">
    <location>
        <begin position="166"/>
        <end position="187"/>
    </location>
</feature>
<feature type="transmembrane region" description="Helical" evidence="27">
    <location>
        <begin position="115"/>
        <end position="135"/>
    </location>
</feature>
<evidence type="ECO:0000256" key="15">
    <source>
        <dbReference type="ARBA" id="ARBA00050101"/>
    </source>
</evidence>
<dbReference type="Ensembl" id="ENSCINT00000015291.3">
    <property type="protein sequence ID" value="ENSCINP00000015291.3"/>
    <property type="gene ID" value="ENSCING00000007443.3"/>
</dbReference>
<comment type="subcellular location">
    <subcellularLocation>
        <location evidence="2">Basolateral cell membrane</location>
        <topology evidence="2">Multi-pass membrane protein</topology>
    </subcellularLocation>
    <subcellularLocation>
        <location evidence="3">Cytoplasmic vesicle</location>
        <location evidence="3">Secretory vesicle membrane</location>
        <topology evidence="3">Multi-pass membrane protein</topology>
    </subcellularLocation>
    <subcellularLocation>
        <location evidence="1">Cytoplasmic vesicle</location>
        <location evidence="1">Secretory vesicle</location>
        <location evidence="1">Synaptic vesicle membrane</location>
    </subcellularLocation>
    <subcellularLocation>
        <location evidence="4">Lysosome membrane</location>
    </subcellularLocation>
</comment>
<dbReference type="GO" id="GO:0015293">
    <property type="term" value="F:symporter activity"/>
    <property type="evidence" value="ECO:0007669"/>
    <property type="project" value="UniProtKB-KW"/>
</dbReference>
<feature type="transmembrane region" description="Helical" evidence="27">
    <location>
        <begin position="342"/>
        <end position="359"/>
    </location>
</feature>
<dbReference type="SUPFAM" id="SSF103473">
    <property type="entry name" value="MFS general substrate transporter"/>
    <property type="match status" value="1"/>
</dbReference>
<sequence>MTTISSSEEESINTSTSTSPILNSNENSNKEYFKKPPTVKTWLSTRFCLAYLACFGFMNVYALRVNLSVAILSMVNSSYMEIHTHNNISDACPASPSHKNSTTGEFNWDAHKRSLVLGAFFYGYILTQLPGGYLAGRFGGKWLFGLGILCTSVLTLLTPVATRTSFVLLIILRIFEGIGEGVTFPAMHSMWGIWAPPSERSRLVSITYAGCHLGTVIAQPISGILCASTFLGGWPSVFYVFGTLGILWCIVWFIFAHSKPADHPRITTSELNYIQSNLEPDKISFLQKDDSVSVPWWEIATSKRVWAISIAHFCNNWGFYTLLTCLPTYLKDVLKFDIQQDGFISALPYLVMWISINFNGLLADYLREKEILNTTQTRKIFNAVAFIGPGIFLVASGFVGCNKVAAVSLICLATAFNGAGFPGFNTNHVDIGPRYAGILMGITNTWATIPGFAAPAVVGLLTENNPSRSQWRIVFYIAAGVYLTGTILYSLMATGEEQEWNRGKKKVELDQ</sequence>
<comment type="catalytic activity">
    <reaction evidence="19">
        <text>L-glutamate(out) = L-glutamate(in)</text>
        <dbReference type="Rhea" id="RHEA:66336"/>
        <dbReference type="ChEBI" id="CHEBI:29985"/>
    </reaction>
    <physiologicalReaction direction="left-to-right" evidence="19">
        <dbReference type="Rhea" id="RHEA:66337"/>
    </physiologicalReaction>
</comment>
<reference evidence="29" key="4">
    <citation type="submission" date="2025-09" db="UniProtKB">
        <authorList>
            <consortium name="Ensembl"/>
        </authorList>
    </citation>
    <scope>IDENTIFICATION</scope>
</reference>
<dbReference type="CDD" id="cd17318">
    <property type="entry name" value="MFS_SLC17"/>
    <property type="match status" value="1"/>
</dbReference>
<keyword evidence="10" id="KW-0770">Synapse</keyword>
<evidence type="ECO:0000256" key="14">
    <source>
        <dbReference type="ARBA" id="ARBA00023329"/>
    </source>
</evidence>
<dbReference type="Pfam" id="PF07690">
    <property type="entry name" value="MFS_1"/>
    <property type="match status" value="1"/>
</dbReference>
<evidence type="ECO:0000256" key="17">
    <source>
        <dbReference type="ARBA" id="ARBA00050625"/>
    </source>
</evidence>
<feature type="transmembrane region" description="Helical" evidence="27">
    <location>
        <begin position="436"/>
        <end position="461"/>
    </location>
</feature>
<keyword evidence="9 27" id="KW-1133">Transmembrane helix</keyword>